<dbReference type="Proteomes" id="UP000499080">
    <property type="component" value="Unassembled WGS sequence"/>
</dbReference>
<keyword evidence="2" id="KW-1185">Reference proteome</keyword>
<evidence type="ECO:0000313" key="2">
    <source>
        <dbReference type="Proteomes" id="UP000499080"/>
    </source>
</evidence>
<proteinExistence type="predicted"/>
<evidence type="ECO:0000313" key="1">
    <source>
        <dbReference type="EMBL" id="GBL93210.1"/>
    </source>
</evidence>
<sequence length="161" mass="17767">MTITFTNSLNAVVLPALSGIAVLTECRKLFRGHDNEAKRGVNAFDQWAGRKQNGSSFVVMETGEAGKSRNKAMSAFSCLSNSLSASFLSMVICQGDWRITIITWRGLGHSLMVPRQKISVLSIASSFLAHSLLRRMIDFRASNNLRAVSLRVCIRVEFKLA</sequence>
<organism evidence="1 2">
    <name type="scientific">Araneus ventricosus</name>
    <name type="common">Orbweaver spider</name>
    <name type="synonym">Epeira ventricosa</name>
    <dbReference type="NCBI Taxonomy" id="182803"/>
    <lineage>
        <taxon>Eukaryota</taxon>
        <taxon>Metazoa</taxon>
        <taxon>Ecdysozoa</taxon>
        <taxon>Arthropoda</taxon>
        <taxon>Chelicerata</taxon>
        <taxon>Arachnida</taxon>
        <taxon>Araneae</taxon>
        <taxon>Araneomorphae</taxon>
        <taxon>Entelegynae</taxon>
        <taxon>Araneoidea</taxon>
        <taxon>Araneidae</taxon>
        <taxon>Araneus</taxon>
    </lineage>
</organism>
<dbReference type="AlphaFoldDB" id="A0A4Y2BLW7"/>
<accession>A0A4Y2BLW7</accession>
<name>A0A4Y2BLW7_ARAVE</name>
<gene>
    <name evidence="1" type="ORF">AVEN_42659_1</name>
</gene>
<dbReference type="EMBL" id="BGPR01000092">
    <property type="protein sequence ID" value="GBL93210.1"/>
    <property type="molecule type" value="Genomic_DNA"/>
</dbReference>
<protein>
    <submittedName>
        <fullName evidence="1">Uncharacterized protein</fullName>
    </submittedName>
</protein>
<reference evidence="1 2" key="1">
    <citation type="journal article" date="2019" name="Sci. Rep.">
        <title>Orb-weaving spider Araneus ventricosus genome elucidates the spidroin gene catalogue.</title>
        <authorList>
            <person name="Kono N."/>
            <person name="Nakamura H."/>
            <person name="Ohtoshi R."/>
            <person name="Moran D.A.P."/>
            <person name="Shinohara A."/>
            <person name="Yoshida Y."/>
            <person name="Fujiwara M."/>
            <person name="Mori M."/>
            <person name="Tomita M."/>
            <person name="Arakawa K."/>
        </authorList>
    </citation>
    <scope>NUCLEOTIDE SEQUENCE [LARGE SCALE GENOMIC DNA]</scope>
</reference>
<comment type="caution">
    <text evidence="1">The sequence shown here is derived from an EMBL/GenBank/DDBJ whole genome shotgun (WGS) entry which is preliminary data.</text>
</comment>